<name>A0A3N4RIF3_9ACTN</name>
<dbReference type="RefSeq" id="WP_244259834.1">
    <property type="nucleotide sequence ID" value="NZ_RKQG01000001.1"/>
</dbReference>
<protein>
    <submittedName>
        <fullName evidence="2">Uncharacterized protein DUF1707</fullName>
    </submittedName>
</protein>
<evidence type="ECO:0000313" key="2">
    <source>
        <dbReference type="EMBL" id="RPE33133.1"/>
    </source>
</evidence>
<dbReference type="Pfam" id="PF08044">
    <property type="entry name" value="DUF1707"/>
    <property type="match status" value="1"/>
</dbReference>
<organism evidence="2 3">
    <name type="scientific">Kitasatospora cineracea</name>
    <dbReference type="NCBI Taxonomy" id="88074"/>
    <lineage>
        <taxon>Bacteria</taxon>
        <taxon>Bacillati</taxon>
        <taxon>Actinomycetota</taxon>
        <taxon>Actinomycetes</taxon>
        <taxon>Kitasatosporales</taxon>
        <taxon>Streptomycetaceae</taxon>
        <taxon>Kitasatospora</taxon>
    </lineage>
</organism>
<reference evidence="2 3" key="1">
    <citation type="submission" date="2018-11" db="EMBL/GenBank/DDBJ databases">
        <title>Sequencing the genomes of 1000 actinobacteria strains.</title>
        <authorList>
            <person name="Klenk H.-P."/>
        </authorList>
    </citation>
    <scope>NUCLEOTIDE SEQUENCE [LARGE SCALE GENOMIC DNA]</scope>
    <source>
        <strain evidence="2 3">DSM 44781</strain>
    </source>
</reference>
<dbReference type="EMBL" id="RKQG01000001">
    <property type="protein sequence ID" value="RPE33133.1"/>
    <property type="molecule type" value="Genomic_DNA"/>
</dbReference>
<dbReference type="Proteomes" id="UP000266906">
    <property type="component" value="Unassembled WGS sequence"/>
</dbReference>
<keyword evidence="3" id="KW-1185">Reference proteome</keyword>
<dbReference type="InterPro" id="IPR012551">
    <property type="entry name" value="DUF1707_SHOCT-like"/>
</dbReference>
<dbReference type="AlphaFoldDB" id="A0A3N4RIF3"/>
<accession>A0A3N4RIF3</accession>
<comment type="caution">
    <text evidence="2">The sequence shown here is derived from an EMBL/GenBank/DDBJ whole genome shotgun (WGS) entry which is preliminary data.</text>
</comment>
<sequence length="182" mass="19791">MTSSPPDQPQTRIAAADRDAAVERLQLAYAEERITQDELDQRVHAALTATVRADLDAVLHDLPAEAPGSSVTLSAMNGRLVRRGPWRVPRTLTVASAFAKVHLDLSAAVIDHPVVDIELGAGFGRTTITVPRDATVDLDGLQQSWKTVRYRPPRTPAPTPGPTIRITGTLGFGRLKIRHARR</sequence>
<evidence type="ECO:0000259" key="1">
    <source>
        <dbReference type="Pfam" id="PF08044"/>
    </source>
</evidence>
<gene>
    <name evidence="2" type="ORF">EDD38_1412</name>
</gene>
<dbReference type="PANTHER" id="PTHR40763">
    <property type="entry name" value="MEMBRANE PROTEIN-RELATED"/>
    <property type="match status" value="1"/>
</dbReference>
<feature type="domain" description="DUF1707" evidence="1">
    <location>
        <begin position="11"/>
        <end position="63"/>
    </location>
</feature>
<proteinExistence type="predicted"/>
<evidence type="ECO:0000313" key="3">
    <source>
        <dbReference type="Proteomes" id="UP000266906"/>
    </source>
</evidence>
<dbReference type="PANTHER" id="PTHR40763:SF5">
    <property type="entry name" value="MEMBRANE PROTEIN"/>
    <property type="match status" value="1"/>
</dbReference>